<dbReference type="PANTHER" id="PTHR47505:SF1">
    <property type="entry name" value="DNA UTILIZATION PROTEIN YHGH"/>
    <property type="match status" value="1"/>
</dbReference>
<name>A0ABQ3TWX8_STRHY</name>
<reference evidence="4" key="1">
    <citation type="submission" date="2024-05" db="EMBL/GenBank/DDBJ databases">
        <title>Whole genome shotgun sequence of Streptomyces hygroscopicus NBRC 113678.</title>
        <authorList>
            <person name="Komaki H."/>
            <person name="Tamura T."/>
        </authorList>
    </citation>
    <scope>NUCLEOTIDE SEQUENCE</scope>
    <source>
        <strain evidence="4">N11-34</strain>
    </source>
</reference>
<comment type="caution">
    <text evidence="4">The sequence shown here is derived from an EMBL/GenBank/DDBJ whole genome shotgun (WGS) entry which is preliminary data.</text>
</comment>
<organism evidence="4 5">
    <name type="scientific">Streptomyces hygroscopicus</name>
    <dbReference type="NCBI Taxonomy" id="1912"/>
    <lineage>
        <taxon>Bacteria</taxon>
        <taxon>Bacillati</taxon>
        <taxon>Actinomycetota</taxon>
        <taxon>Actinomycetes</taxon>
        <taxon>Kitasatosporales</taxon>
        <taxon>Streptomycetaceae</taxon>
        <taxon>Streptomyces</taxon>
        <taxon>Streptomyces violaceusniger group</taxon>
    </lineage>
</organism>
<dbReference type="Pfam" id="PF00156">
    <property type="entry name" value="Pribosyltran"/>
    <property type="match status" value="1"/>
</dbReference>
<dbReference type="EMBL" id="BNEK01000003">
    <property type="protein sequence ID" value="GHJ27830.1"/>
    <property type="molecule type" value="Genomic_DNA"/>
</dbReference>
<gene>
    <name evidence="4" type="ORF">TPA0910_22630</name>
</gene>
<evidence type="ECO:0000256" key="1">
    <source>
        <dbReference type="ARBA" id="ARBA00008007"/>
    </source>
</evidence>
<proteinExistence type="inferred from homology"/>
<keyword evidence="5" id="KW-1185">Reference proteome</keyword>
<dbReference type="InterPro" id="IPR029057">
    <property type="entry name" value="PRTase-like"/>
</dbReference>
<dbReference type="Gene3D" id="3.40.50.2020">
    <property type="match status" value="1"/>
</dbReference>
<feature type="region of interest" description="Disordered" evidence="2">
    <location>
        <begin position="101"/>
        <end position="127"/>
    </location>
</feature>
<dbReference type="SUPFAM" id="SSF53271">
    <property type="entry name" value="PRTase-like"/>
    <property type="match status" value="1"/>
</dbReference>
<feature type="domain" description="Phosphoribosyltransferase" evidence="3">
    <location>
        <begin position="310"/>
        <end position="348"/>
    </location>
</feature>
<dbReference type="PANTHER" id="PTHR47505">
    <property type="entry name" value="DNA UTILIZATION PROTEIN YHGH"/>
    <property type="match status" value="1"/>
</dbReference>
<dbReference type="InterPro" id="IPR051910">
    <property type="entry name" value="ComF/GntX_DNA_util-trans"/>
</dbReference>
<accession>A0ABQ3TWX8</accession>
<dbReference type="InterPro" id="IPR000836">
    <property type="entry name" value="PRTase_dom"/>
</dbReference>
<evidence type="ECO:0000259" key="3">
    <source>
        <dbReference type="Pfam" id="PF00156"/>
    </source>
</evidence>
<evidence type="ECO:0000313" key="5">
    <source>
        <dbReference type="Proteomes" id="UP001054854"/>
    </source>
</evidence>
<sequence>MRVWWQEIAELVLPADCAGCGRPGGALCDRCRTALDGSGARRVEPSPAPPGLPVVHAAVDYADEARAVLLAHKERGALRLARPLGEALAGAVRAACSGPGRGAGRGTGRRTWTAAGASGAVSGARRDGGWGAGAGAVPGAVLGMRRAGGWGAGAGAVPGAVLGMRRAGGSGVGAGAGPGAGAGVRRGAGSGAGSGAVLGARPGAGRGVGAGVGPGAGAGARPCGPLLLVPVPSARRAVGARGHDPARRIALAAAGVLRGGGCPAKVPAVLRQRRRVTDQSGLDARQRLANVTGALGAVPGSGRLLVAGPVVLVDDVMTTGASLAEAARAVRAAGGLVIGAAVVAAPRAHINRN</sequence>
<evidence type="ECO:0000256" key="2">
    <source>
        <dbReference type="SAM" id="MobiDB-lite"/>
    </source>
</evidence>
<feature type="compositionally biased region" description="Low complexity" evidence="2">
    <location>
        <begin position="109"/>
        <end position="123"/>
    </location>
</feature>
<comment type="similarity">
    <text evidence="1">Belongs to the ComF/GntX family.</text>
</comment>
<protein>
    <recommendedName>
        <fullName evidence="3">Phosphoribosyltransferase domain-containing protein</fullName>
    </recommendedName>
</protein>
<evidence type="ECO:0000313" key="4">
    <source>
        <dbReference type="EMBL" id="GHJ27830.1"/>
    </source>
</evidence>
<dbReference type="Proteomes" id="UP001054854">
    <property type="component" value="Unassembled WGS sequence"/>
</dbReference>